<keyword evidence="9" id="KW-1185">Reference proteome</keyword>
<dbReference type="PANTHER" id="PTHR48078:SF2">
    <property type="entry name" value="CATABOLIC L-SERINE_THREONINE DEHYDRATASE"/>
    <property type="match status" value="1"/>
</dbReference>
<dbReference type="EMBL" id="JAXOVC010000001">
    <property type="protein sequence ID" value="KAK4506337.1"/>
    <property type="molecule type" value="Genomic_DNA"/>
</dbReference>
<dbReference type="EC" id="4.3.1.17" evidence="3"/>
<evidence type="ECO:0000256" key="5">
    <source>
        <dbReference type="ARBA" id="ARBA00023239"/>
    </source>
</evidence>
<evidence type="ECO:0000256" key="1">
    <source>
        <dbReference type="ARBA" id="ARBA00001933"/>
    </source>
</evidence>
<dbReference type="Pfam" id="PF00291">
    <property type="entry name" value="PALP"/>
    <property type="match status" value="1"/>
</dbReference>
<keyword evidence="5" id="KW-0456">Lyase</keyword>
<evidence type="ECO:0000256" key="3">
    <source>
        <dbReference type="ARBA" id="ARBA00012093"/>
    </source>
</evidence>
<evidence type="ECO:0000256" key="6">
    <source>
        <dbReference type="ARBA" id="ARBA00049406"/>
    </source>
</evidence>
<evidence type="ECO:0000259" key="7">
    <source>
        <dbReference type="Pfam" id="PF00291"/>
    </source>
</evidence>
<dbReference type="InterPro" id="IPR036052">
    <property type="entry name" value="TrpB-like_PALP_sf"/>
</dbReference>
<evidence type="ECO:0000313" key="8">
    <source>
        <dbReference type="EMBL" id="KAK4506337.1"/>
    </source>
</evidence>
<evidence type="ECO:0000256" key="2">
    <source>
        <dbReference type="ARBA" id="ARBA00010869"/>
    </source>
</evidence>
<comment type="cofactor">
    <cofactor evidence="1">
        <name>pyridoxal 5'-phosphate</name>
        <dbReference type="ChEBI" id="CHEBI:597326"/>
    </cofactor>
</comment>
<dbReference type="InterPro" id="IPR001926">
    <property type="entry name" value="TrpB-like_PALP"/>
</dbReference>
<proteinExistence type="inferred from homology"/>
<accession>A0ABR0EXI9</accession>
<dbReference type="Gene3D" id="3.40.50.1100">
    <property type="match status" value="2"/>
</dbReference>
<dbReference type="PROSITE" id="PS00165">
    <property type="entry name" value="DEHYDRATASE_SER_THR"/>
    <property type="match status" value="1"/>
</dbReference>
<evidence type="ECO:0000256" key="4">
    <source>
        <dbReference type="ARBA" id="ARBA00022898"/>
    </source>
</evidence>
<comment type="similarity">
    <text evidence="2">Belongs to the serine/threonine dehydratase family.</text>
</comment>
<keyword evidence="4" id="KW-0663">Pyridoxal phosphate</keyword>
<sequence>MGDVRQKQSWIETPLVWSRRLSKLAGCNIYLKLENTQPSGSFKSRGMGNFVRAHLPRDTTTTAHFFCSSGGNAGLGCVSAAVTYDCPATIVVPMSTSAYMIEKIKTAGATEVIQKGASWFEADQFLRNEVLPAAQARGEKAVYVPPFDDPLVWQGHSSMVDEIVRQLPVVDKHYPSKTDSSSGIPDAVICSVGGGGLLNGIMQGLERHSAFQAPNKTKVLAVETVGANALSESVKQGELITLPGITSIATTLGARQVSSQTFKYAMDKERVTCAVLTDKETVQACQNFADDERILVEPACAVSLAVIYEGKLKNYVPDLKPESRVVVVVCGGSGLSVEILNKYVKEYLD</sequence>
<dbReference type="PANTHER" id="PTHR48078">
    <property type="entry name" value="THREONINE DEHYDRATASE, MITOCHONDRIAL-RELATED"/>
    <property type="match status" value="1"/>
</dbReference>
<comment type="caution">
    <text evidence="8">The sequence shown here is derived from an EMBL/GenBank/DDBJ whole genome shotgun (WGS) entry which is preliminary data.</text>
</comment>
<name>A0ABR0EXI9_ZASCE</name>
<dbReference type="SUPFAM" id="SSF53686">
    <property type="entry name" value="Tryptophan synthase beta subunit-like PLP-dependent enzymes"/>
    <property type="match status" value="1"/>
</dbReference>
<comment type="catalytic activity">
    <reaction evidence="6">
        <text>L-serine = pyruvate + NH4(+)</text>
        <dbReference type="Rhea" id="RHEA:19169"/>
        <dbReference type="ChEBI" id="CHEBI:15361"/>
        <dbReference type="ChEBI" id="CHEBI:28938"/>
        <dbReference type="ChEBI" id="CHEBI:33384"/>
        <dbReference type="EC" id="4.3.1.17"/>
    </reaction>
</comment>
<dbReference type="InterPro" id="IPR050147">
    <property type="entry name" value="Ser/Thr_Dehydratase"/>
</dbReference>
<dbReference type="Proteomes" id="UP001305779">
    <property type="component" value="Unassembled WGS sequence"/>
</dbReference>
<reference evidence="8 9" key="1">
    <citation type="journal article" date="2023" name="G3 (Bethesda)">
        <title>A chromosome-level genome assembly of Zasmidium syzygii isolated from banana leaves.</title>
        <authorList>
            <person name="van Westerhoven A.C."/>
            <person name="Mehrabi R."/>
            <person name="Talebi R."/>
            <person name="Steentjes M.B.F."/>
            <person name="Corcolon B."/>
            <person name="Chong P.A."/>
            <person name="Kema G.H.J."/>
            <person name="Seidl M.F."/>
        </authorList>
    </citation>
    <scope>NUCLEOTIDE SEQUENCE [LARGE SCALE GENOMIC DNA]</scope>
    <source>
        <strain evidence="8 9">P124</strain>
    </source>
</reference>
<dbReference type="InterPro" id="IPR000634">
    <property type="entry name" value="Ser/Thr_deHydtase_PyrdxlP-BS"/>
</dbReference>
<gene>
    <name evidence="8" type="ORF">PRZ48_000067</name>
</gene>
<protein>
    <recommendedName>
        <fullName evidence="3">L-serine ammonia-lyase</fullName>
        <ecNumber evidence="3">4.3.1.17</ecNumber>
    </recommendedName>
</protein>
<feature type="domain" description="Tryptophan synthase beta chain-like PALP" evidence="7">
    <location>
        <begin position="11"/>
        <end position="331"/>
    </location>
</feature>
<organism evidence="8 9">
    <name type="scientific">Zasmidium cellare</name>
    <name type="common">Wine cellar mold</name>
    <name type="synonym">Racodium cellare</name>
    <dbReference type="NCBI Taxonomy" id="395010"/>
    <lineage>
        <taxon>Eukaryota</taxon>
        <taxon>Fungi</taxon>
        <taxon>Dikarya</taxon>
        <taxon>Ascomycota</taxon>
        <taxon>Pezizomycotina</taxon>
        <taxon>Dothideomycetes</taxon>
        <taxon>Dothideomycetidae</taxon>
        <taxon>Mycosphaerellales</taxon>
        <taxon>Mycosphaerellaceae</taxon>
        <taxon>Zasmidium</taxon>
    </lineage>
</organism>
<evidence type="ECO:0000313" key="9">
    <source>
        <dbReference type="Proteomes" id="UP001305779"/>
    </source>
</evidence>